<evidence type="ECO:0000313" key="1">
    <source>
        <dbReference type="EMBL" id="MDT2965520.1"/>
    </source>
</evidence>
<dbReference type="Proteomes" id="UP000422837">
    <property type="component" value="Chromosome"/>
</dbReference>
<dbReference type="AlphaFoldDB" id="A0AAW8USX8"/>
<evidence type="ECO:0000313" key="3">
    <source>
        <dbReference type="Proteomes" id="UP000422837"/>
    </source>
</evidence>
<dbReference type="RefSeq" id="WP_010748124.1">
    <property type="nucleotide sequence ID" value="NZ_CAXOFN010000017.1"/>
</dbReference>
<evidence type="ECO:0000313" key="2">
    <source>
        <dbReference type="EMBL" id="QGN29397.1"/>
    </source>
</evidence>
<evidence type="ECO:0008006" key="5">
    <source>
        <dbReference type="Google" id="ProtNLM"/>
    </source>
</evidence>
<sequence>MTKICFMLTSNSGIGTTTIFATHAKRNIDDLLAYFSNYYNVTANYPEDKDTVDILVIPDSFGAFINERNLPVIKVPTILFLERNFEKIKVYIDNYFLEISKNKIQIDKI</sequence>
<name>A0AAW8USX8_ENTCA</name>
<protein>
    <recommendedName>
        <fullName evidence="5">PTS EIIB type-3 domain-containing protein</fullName>
    </recommendedName>
</protein>
<dbReference type="EMBL" id="CP046123">
    <property type="protein sequence ID" value="QGN29397.1"/>
    <property type="molecule type" value="Genomic_DNA"/>
</dbReference>
<reference evidence="2 3" key="1">
    <citation type="submission" date="2019-11" db="EMBL/GenBank/DDBJ databases">
        <title>Detection and genome characteristic of a blood enterococcus casselifavus isolate from Zhengzhou,china.</title>
        <authorList>
            <person name="Wen P."/>
        </authorList>
    </citation>
    <scope>NUCLEOTIDE SEQUENCE [LARGE SCALE GENOMIC DNA]</scope>
    <source>
        <strain evidence="2 3">EC291</strain>
    </source>
</reference>
<evidence type="ECO:0000313" key="4">
    <source>
        <dbReference type="Proteomes" id="UP001268896"/>
    </source>
</evidence>
<proteinExistence type="predicted"/>
<reference evidence="1" key="2">
    <citation type="submission" date="2023-03" db="EMBL/GenBank/DDBJ databases">
        <authorList>
            <person name="Shen W."/>
            <person name="Cai J."/>
        </authorList>
    </citation>
    <scope>NUCLEOTIDE SEQUENCE</scope>
    <source>
        <strain evidence="1">K72-2</strain>
    </source>
</reference>
<gene>
    <name evidence="2" type="ORF">GFU50_07695</name>
    <name evidence="1" type="ORF">P7I32_12960</name>
</gene>
<organism evidence="1 4">
    <name type="scientific">Enterococcus casseliflavus</name>
    <name type="common">Enterococcus flavescens</name>
    <dbReference type="NCBI Taxonomy" id="37734"/>
    <lineage>
        <taxon>Bacteria</taxon>
        <taxon>Bacillati</taxon>
        <taxon>Bacillota</taxon>
        <taxon>Bacilli</taxon>
        <taxon>Lactobacillales</taxon>
        <taxon>Enterococcaceae</taxon>
        <taxon>Enterococcus</taxon>
    </lineage>
</organism>
<accession>A0AAW8USX8</accession>
<dbReference type="EMBL" id="JARQDV010000009">
    <property type="protein sequence ID" value="MDT2965520.1"/>
    <property type="molecule type" value="Genomic_DNA"/>
</dbReference>
<dbReference type="Proteomes" id="UP001268896">
    <property type="component" value="Unassembled WGS sequence"/>
</dbReference>